<keyword evidence="4" id="KW-1185">Reference proteome</keyword>
<dbReference type="PANTHER" id="PTHR34153">
    <property type="entry name" value="SI:CH211-262H13.3-RELATED-RELATED"/>
    <property type="match status" value="1"/>
</dbReference>
<protein>
    <submittedName>
        <fullName evidence="3">Uncharacterized protein</fullName>
    </submittedName>
</protein>
<feature type="compositionally biased region" description="Low complexity" evidence="1">
    <location>
        <begin position="160"/>
        <end position="179"/>
    </location>
</feature>
<sequence length="341" mass="39229">MAMIERAKRRVFQALFFIIYLCLFCVFLIMESQNCQKYDINMNADQKYAVVHFVEDDLKEISVIPTTWLIDETKCYWPKASKNLRTQIIKRVLPSTDWPTYICKIASKYDSYEEALEGEKLEAASSQSEDETRKGKRKLKPRNMDIYEFPTLTIERDSSPKSFTSTSSASGKNFNQDNYSNDDDLSNDLSDQINSAGITENVNKTITNNIENVPVVMINNDYKLLVDTVFKIQATVDLILQRQLVKEDEEASRQLFNKLCLVGGSDYKNATKRCLCLIYTNKLAMICSWTGQKNNFKEPLPQISNRPIRSLNFVLWNGFDLLNKGIPGKKQSQDATDKLEF</sequence>
<dbReference type="EMBL" id="JAPWTJ010001286">
    <property type="protein sequence ID" value="KAJ8972890.1"/>
    <property type="molecule type" value="Genomic_DNA"/>
</dbReference>
<feature type="transmembrane region" description="Helical" evidence="2">
    <location>
        <begin position="12"/>
        <end position="30"/>
    </location>
</feature>
<keyword evidence="2" id="KW-0812">Transmembrane</keyword>
<evidence type="ECO:0000313" key="3">
    <source>
        <dbReference type="EMBL" id="KAJ8972890.1"/>
    </source>
</evidence>
<keyword evidence="2" id="KW-0472">Membrane</keyword>
<reference evidence="3" key="1">
    <citation type="journal article" date="2023" name="Insect Mol. Biol.">
        <title>Genome sequencing provides insights into the evolution of gene families encoding plant cell wall-degrading enzymes in longhorned beetles.</title>
        <authorList>
            <person name="Shin N.R."/>
            <person name="Okamura Y."/>
            <person name="Kirsch R."/>
            <person name="Pauchet Y."/>
        </authorList>
    </citation>
    <scope>NUCLEOTIDE SEQUENCE</scope>
    <source>
        <strain evidence="3">MMC_N1</strain>
    </source>
</reference>
<accession>A0ABQ9J5G9</accession>
<evidence type="ECO:0000256" key="1">
    <source>
        <dbReference type="SAM" id="MobiDB-lite"/>
    </source>
</evidence>
<evidence type="ECO:0000256" key="2">
    <source>
        <dbReference type="SAM" id="Phobius"/>
    </source>
</evidence>
<proteinExistence type="predicted"/>
<keyword evidence="2" id="KW-1133">Transmembrane helix</keyword>
<gene>
    <name evidence="3" type="ORF">NQ317_008511</name>
</gene>
<feature type="region of interest" description="Disordered" evidence="1">
    <location>
        <begin position="120"/>
        <end position="139"/>
    </location>
</feature>
<comment type="caution">
    <text evidence="3">The sequence shown here is derived from an EMBL/GenBank/DDBJ whole genome shotgun (WGS) entry which is preliminary data.</text>
</comment>
<name>A0ABQ9J5G9_9CUCU</name>
<feature type="region of interest" description="Disordered" evidence="1">
    <location>
        <begin position="157"/>
        <end position="186"/>
    </location>
</feature>
<dbReference type="Proteomes" id="UP001162164">
    <property type="component" value="Unassembled WGS sequence"/>
</dbReference>
<evidence type="ECO:0000313" key="4">
    <source>
        <dbReference type="Proteomes" id="UP001162164"/>
    </source>
</evidence>
<dbReference type="PANTHER" id="PTHR34153:SF2">
    <property type="entry name" value="SI:CH211-262H13.3-RELATED"/>
    <property type="match status" value="1"/>
</dbReference>
<organism evidence="3 4">
    <name type="scientific">Molorchus minor</name>
    <dbReference type="NCBI Taxonomy" id="1323400"/>
    <lineage>
        <taxon>Eukaryota</taxon>
        <taxon>Metazoa</taxon>
        <taxon>Ecdysozoa</taxon>
        <taxon>Arthropoda</taxon>
        <taxon>Hexapoda</taxon>
        <taxon>Insecta</taxon>
        <taxon>Pterygota</taxon>
        <taxon>Neoptera</taxon>
        <taxon>Endopterygota</taxon>
        <taxon>Coleoptera</taxon>
        <taxon>Polyphaga</taxon>
        <taxon>Cucujiformia</taxon>
        <taxon>Chrysomeloidea</taxon>
        <taxon>Cerambycidae</taxon>
        <taxon>Lamiinae</taxon>
        <taxon>Monochamini</taxon>
        <taxon>Molorchus</taxon>
    </lineage>
</organism>